<dbReference type="Proteomes" id="UP000002009">
    <property type="component" value="Chromosome 5"/>
</dbReference>
<evidence type="ECO:0000259" key="2">
    <source>
        <dbReference type="Pfam" id="PF01833"/>
    </source>
</evidence>
<dbReference type="RefSeq" id="XP_002502559.1">
    <property type="nucleotide sequence ID" value="XM_002502513.1"/>
</dbReference>
<dbReference type="OMA" id="IDARVGC"/>
<feature type="domain" description="IPT/TIG" evidence="2">
    <location>
        <begin position="135"/>
        <end position="205"/>
    </location>
</feature>
<dbReference type="OrthoDB" id="10531046at2759"/>
<feature type="signal peptide" evidence="1">
    <location>
        <begin position="1"/>
        <end position="27"/>
    </location>
</feature>
<reference evidence="3 4" key="1">
    <citation type="journal article" date="2009" name="Science">
        <title>Green evolution and dynamic adaptations revealed by genomes of the marine picoeukaryotes Micromonas.</title>
        <authorList>
            <person name="Worden A.Z."/>
            <person name="Lee J.H."/>
            <person name="Mock T."/>
            <person name="Rouze P."/>
            <person name="Simmons M.P."/>
            <person name="Aerts A.L."/>
            <person name="Allen A.E."/>
            <person name="Cuvelier M.L."/>
            <person name="Derelle E."/>
            <person name="Everett M.V."/>
            <person name="Foulon E."/>
            <person name="Grimwood J."/>
            <person name="Gundlach H."/>
            <person name="Henrissat B."/>
            <person name="Napoli C."/>
            <person name="McDonald S.M."/>
            <person name="Parker M.S."/>
            <person name="Rombauts S."/>
            <person name="Salamov A."/>
            <person name="Von Dassow P."/>
            <person name="Badger J.H."/>
            <person name="Coutinho P.M."/>
            <person name="Demir E."/>
            <person name="Dubchak I."/>
            <person name="Gentemann C."/>
            <person name="Eikrem W."/>
            <person name="Gready J.E."/>
            <person name="John U."/>
            <person name="Lanier W."/>
            <person name="Lindquist E.A."/>
            <person name="Lucas S."/>
            <person name="Mayer K.F."/>
            <person name="Moreau H."/>
            <person name="Not F."/>
            <person name="Otillar R."/>
            <person name="Panaud O."/>
            <person name="Pangilinan J."/>
            <person name="Paulsen I."/>
            <person name="Piegu B."/>
            <person name="Poliakov A."/>
            <person name="Robbens S."/>
            <person name="Schmutz J."/>
            <person name="Toulza E."/>
            <person name="Wyss T."/>
            <person name="Zelensky A."/>
            <person name="Zhou K."/>
            <person name="Armbrust E.V."/>
            <person name="Bhattacharya D."/>
            <person name="Goodenough U.W."/>
            <person name="Van de Peer Y."/>
            <person name="Grigoriev I.V."/>
        </authorList>
    </citation>
    <scope>NUCLEOTIDE SEQUENCE [LARGE SCALE GENOMIC DNA]</scope>
    <source>
        <strain evidence="4">RCC299 / NOUM17</strain>
    </source>
</reference>
<protein>
    <recommendedName>
        <fullName evidence="2">IPT/TIG domain-containing protein</fullName>
    </recommendedName>
</protein>
<keyword evidence="4" id="KW-1185">Reference proteome</keyword>
<gene>
    <name evidence="3" type="ORF">MICPUN_58682</name>
</gene>
<dbReference type="GeneID" id="8243471"/>
<organism evidence="3 4">
    <name type="scientific">Micromonas commoda (strain RCC299 / NOUM17 / CCMP2709)</name>
    <name type="common">Picoplanktonic green alga</name>
    <dbReference type="NCBI Taxonomy" id="296587"/>
    <lineage>
        <taxon>Eukaryota</taxon>
        <taxon>Viridiplantae</taxon>
        <taxon>Chlorophyta</taxon>
        <taxon>Mamiellophyceae</taxon>
        <taxon>Mamiellales</taxon>
        <taxon>Mamiellaceae</taxon>
        <taxon>Micromonas</taxon>
    </lineage>
</organism>
<dbReference type="InterPro" id="IPR013783">
    <property type="entry name" value="Ig-like_fold"/>
</dbReference>
<evidence type="ECO:0000256" key="1">
    <source>
        <dbReference type="SAM" id="SignalP"/>
    </source>
</evidence>
<accession>C1E6J4</accession>
<dbReference type="KEGG" id="mis:MICPUN_58682"/>
<dbReference type="InterPro" id="IPR002909">
    <property type="entry name" value="IPT_dom"/>
</dbReference>
<keyword evidence="1" id="KW-0732">Signal</keyword>
<dbReference type="InterPro" id="IPR014756">
    <property type="entry name" value="Ig_E-set"/>
</dbReference>
<evidence type="ECO:0000313" key="4">
    <source>
        <dbReference type="Proteomes" id="UP000002009"/>
    </source>
</evidence>
<evidence type="ECO:0000313" key="3">
    <source>
        <dbReference type="EMBL" id="ACO63817.1"/>
    </source>
</evidence>
<proteinExistence type="predicted"/>
<feature type="chain" id="PRO_5002906889" description="IPT/TIG domain-containing protein" evidence="1">
    <location>
        <begin position="28"/>
        <end position="1516"/>
    </location>
</feature>
<dbReference type="Pfam" id="PF01833">
    <property type="entry name" value="TIG"/>
    <property type="match status" value="1"/>
</dbReference>
<name>C1E6J4_MICCC</name>
<dbReference type="InParanoid" id="C1E6J4"/>
<sequence length="1516" mass="158895">MLVGRPARELALALFLLIAAWIHPTHPANTEVRGVTLESIYPEVGTAHSFTSVTLYGEGRVQNLPTLGCRFGEVVSTYQAHVPGQTITCLTPALGPGFVIVGYAVRTGTKYAPVRDDISLENGANMFEFAQPWRVTSVFPDETYASGGQLLFIQGQDIRPELRCAFVDNSPTGATIHFVSSTLVVCEAEEFKSKSSGVLTLQHNSHNCPEGQQITVKHREVPMIDYSGLSSAAFGETITITATNLNAAAPMMLSWQARLGCQFGGVWVAVSTQSAVNKISCTIPASTAGNVQVVVSDLHSFMPLPLENDTSVALDVPPSGRFKLILRESALVEAIVPATGTPSLRSNTRTIDIYGRHLSSDMTSIENLCATLKSTYDYDVHQGAVRLKCSALLFDGGKIQTGHAYRIGFNFVSILSGPGDGPGGEIQYLLQNPPRIHGSTATSAYAGDVLMVTGQDFVDVASPVWCFFGVATQRAQIVSSAVARCIMTIEDHARASSLHRSASGLQVMLGLGFLEAAESTSNLISITSWLQPHEVAAVMPDVGFSHGGTLVSFSAKGGVGTVRFHPLISCSFGTISPVSAFVASGDTMACTSPALAPGSVLLGTQASRTSDTAVLYRVIDADSIIITPQTVVASLSGGVVEFLATSSQPLSQMGIGCVLLSTDQSPTKARYQDGGGSRFSCTLPTTVTGFSTWDFSVLTFAANTKLASATTQGPYSNVPAPNLDHSATMPSKGASLLHDDNQISIIDAAPVVFVQRRAHLSEVYPGDVLFIISRSGGMEESASCVISSGGSQTTASLDLQTIVPAIAISSAITRCEMPTLYNHGDNVVNGAALTMCLSGLCIENKLQVMQDSAVLFIGEELIPSVVSPSEGSSYGGTVVNISLSGSVLNPSKPAIGVQIGTIGPISSIILENGALQFISPGHISGKFPVTLGRGTPLVGDADFIYVHVDAAPSILEGKDTDAEIAVSSAVTKLEICRDIPPGEVAELTPGRGSSDGGTEVFLVIEGKISHPDDNCGTLRISCRIGTVWPVLGQVTDHGISCITPAHAPSKVQVSAPKLVDGPGQQFNYFMLSPVSADKSIGETANDTNYHVTSSPKLGTPGASIDVTATKSLMTPFACLFSSPVRALAPQIYASHAYVISSIMVRCETPSSITVSGVSFVEQVSIERSAPRVSFSAYREAPECYMKQISPKTSSTTGGVVSKVTVECLSSGSLTSIDARVGCRYGTLGPITATMGEGGIHNIECAAPAHAPGPVLLALTTNWRDVNFETSSSTDKQIVQLAYEEHKGDTSAKAELELLPMHRFDASVPMMSGVVPWLVWGGNLLHVTGRGLPNGYNSVCMVGSVLVPAHSISSALVLCDPFPVPMQNRSSNGILAGGLQEMSLSVASSEHGRLLSRGDVTPLNLLVISEAPVVGVDVLNGWEQGGGHVNVELGGWAPTGLMDCHFGTVVVHGRGGGGAGWAGRAAMGRAGEWWSEATIATDVECVTPARQPGSVPVGVSLAHSTSPSYGNIEYKYL</sequence>
<dbReference type="EMBL" id="CP001326">
    <property type="protein sequence ID" value="ACO63817.1"/>
    <property type="molecule type" value="Genomic_DNA"/>
</dbReference>
<dbReference type="SUPFAM" id="SSF81296">
    <property type="entry name" value="E set domains"/>
    <property type="match status" value="3"/>
</dbReference>
<dbReference type="Gene3D" id="2.60.40.10">
    <property type="entry name" value="Immunoglobulins"/>
    <property type="match status" value="5"/>
</dbReference>